<dbReference type="EMBL" id="HF583566">
    <property type="protein sequence ID" value="CCQ43063.1"/>
    <property type="molecule type" value="Genomic_DNA"/>
</dbReference>
<evidence type="ECO:0000313" key="2">
    <source>
        <dbReference type="EMBL" id="CCQ43063.1"/>
    </source>
</evidence>
<evidence type="ECO:0000256" key="1">
    <source>
        <dbReference type="SAM" id="MobiDB-lite"/>
    </source>
</evidence>
<feature type="compositionally biased region" description="Polar residues" evidence="1">
    <location>
        <begin position="132"/>
        <end position="142"/>
    </location>
</feature>
<protein>
    <submittedName>
        <fullName evidence="2">Alternative protein FAM18A</fullName>
    </submittedName>
</protein>
<feature type="region of interest" description="Disordered" evidence="1">
    <location>
        <begin position="70"/>
        <end position="142"/>
    </location>
</feature>
<accession>L8E9P0</accession>
<dbReference type="ChiTaRS" id="TVP23A">
    <property type="organism name" value="human"/>
</dbReference>
<proteinExistence type="predicted"/>
<gene>
    <name evidence="2" type="primary">FAM18A</name>
</gene>
<sequence>MWPLFQSPPMHTQVSLGPCYPRARWTGHKGLGVNGGVLASSLPCQPPVVGGPAISLLCPLPRPELLAKQASDCTAHGRSPASGEPQEGFLPSTHHFLNFTTVSPCGTGKSKSGKKPVGRGWWEMGSPYGPVSQENRVQRQGT</sequence>
<reference evidence="2" key="1">
    <citation type="journal article" date="2013" name="PLoS ONE">
        <title>Direct detection of alternative open reading frames translation products in human significantly expands the proteome.</title>
        <authorList>
            <person name="Vanderperre B."/>
            <person name="Lucier J.-F."/>
            <person name="Motard J."/>
            <person name="Tremblay G."/>
            <person name="Vanderperre S."/>
            <person name="Wisztorski M."/>
            <person name="Salzet M."/>
            <person name="Boisvert F.-M."/>
            <person name="Roucou X."/>
        </authorList>
    </citation>
    <scope>NUCLEOTIDE SEQUENCE</scope>
</reference>
<organism evidence="2">
    <name type="scientific">Homo sapiens</name>
    <name type="common">Human</name>
    <dbReference type="NCBI Taxonomy" id="9606"/>
    <lineage>
        <taxon>Eukaryota</taxon>
        <taxon>Metazoa</taxon>
        <taxon>Chordata</taxon>
        <taxon>Craniata</taxon>
        <taxon>Vertebrata</taxon>
        <taxon>Euteleostomi</taxon>
        <taxon>Mammalia</taxon>
        <taxon>Eutheria</taxon>
        <taxon>Euarchontoglires</taxon>
        <taxon>Primates</taxon>
        <taxon>Haplorrhini</taxon>
        <taxon>Catarrhini</taxon>
        <taxon>Hominidae</taxon>
        <taxon>Homo</taxon>
    </lineage>
</organism>
<dbReference type="AlphaFoldDB" id="L8E9P0"/>
<name>L8E9P0_HUMAN</name>